<gene>
    <name evidence="1" type="ORF">F9Z43_22155</name>
</gene>
<comment type="caution">
    <text evidence="1">The sequence shown here is derived from an EMBL/GenBank/DDBJ whole genome shotgun (WGS) entry which is preliminary data.</text>
</comment>
<evidence type="ECO:0000313" key="2">
    <source>
        <dbReference type="Proteomes" id="UP000440965"/>
    </source>
</evidence>
<evidence type="ECO:0008006" key="3">
    <source>
        <dbReference type="Google" id="ProtNLM"/>
    </source>
</evidence>
<accession>A0A7X3F5T4</accession>
<name>A0A7X3F5T4_9PSED</name>
<sequence>MHRAAGRQHAFAWILYASVLFAVLHCGIGHGQATGLALNGAGSAFCGHAGAPPGPIGFEQWLGENLAANTTLDCPLCSHAGLAFTPLLPDLPFAHAALDDRLPAAPAAWPRRLWPAANPRASPALA</sequence>
<dbReference type="Proteomes" id="UP000440965">
    <property type="component" value="Unassembled WGS sequence"/>
</dbReference>
<evidence type="ECO:0000313" key="1">
    <source>
        <dbReference type="EMBL" id="MVF51955.1"/>
    </source>
</evidence>
<protein>
    <recommendedName>
        <fullName evidence="3">DUF2946 domain-containing protein</fullName>
    </recommendedName>
</protein>
<dbReference type="InterPro" id="IPR021333">
    <property type="entry name" value="DUF2946"/>
</dbReference>
<organism evidence="1 2">
    <name type="scientific">Pseudomonas monteilii</name>
    <dbReference type="NCBI Taxonomy" id="76759"/>
    <lineage>
        <taxon>Bacteria</taxon>
        <taxon>Pseudomonadati</taxon>
        <taxon>Pseudomonadota</taxon>
        <taxon>Gammaproteobacteria</taxon>
        <taxon>Pseudomonadales</taxon>
        <taxon>Pseudomonadaceae</taxon>
        <taxon>Pseudomonas</taxon>
    </lineage>
</organism>
<proteinExistence type="predicted"/>
<dbReference type="EMBL" id="WEIK01000024">
    <property type="protein sequence ID" value="MVF51955.1"/>
    <property type="molecule type" value="Genomic_DNA"/>
</dbReference>
<reference evidence="1 2" key="1">
    <citation type="submission" date="2019-10" db="EMBL/GenBank/DDBJ databases">
        <title>XDR Pseudomonas monteilii producing IMP-16 from LCR.</title>
        <authorList>
            <person name="Ballaben A."/>
            <person name="Doi Y."/>
        </authorList>
    </citation>
    <scope>NUCLEOTIDE SEQUENCE [LARGE SCALE GENOMIC DNA]</scope>
    <source>
        <strain evidence="1 2">597/14</strain>
    </source>
</reference>
<dbReference type="Pfam" id="PF11162">
    <property type="entry name" value="DUF2946"/>
    <property type="match status" value="1"/>
</dbReference>
<dbReference type="RefSeq" id="WP_104834506.1">
    <property type="nucleotide sequence ID" value="NZ_CP014062.1"/>
</dbReference>
<dbReference type="AlphaFoldDB" id="A0A7X3F5T4"/>